<dbReference type="GO" id="GO:0046872">
    <property type="term" value="F:metal ion binding"/>
    <property type="evidence" value="ECO:0007669"/>
    <property type="project" value="UniProtKB-KW"/>
</dbReference>
<dbReference type="PANTHER" id="PTHR42988:SF2">
    <property type="entry name" value="CYCLIC NUCLEOTIDE PHOSPHODIESTERASE CBUA0032-RELATED"/>
    <property type="match status" value="1"/>
</dbReference>
<dbReference type="InterPro" id="IPR042283">
    <property type="entry name" value="GpdQ_catalytic"/>
</dbReference>
<dbReference type="CDD" id="cd07402">
    <property type="entry name" value="MPP_GpdQ"/>
    <property type="match status" value="1"/>
</dbReference>
<evidence type="ECO:0000256" key="3">
    <source>
        <dbReference type="ARBA" id="ARBA00023004"/>
    </source>
</evidence>
<dbReference type="Gene3D" id="3.60.21.40">
    <property type="entry name" value="GpdQ, catalytic alpha/beta sandwich domain"/>
    <property type="match status" value="1"/>
</dbReference>
<reference evidence="6" key="1">
    <citation type="journal article" date="2014" name="Int. J. Syst. Evol. Microbiol.">
        <title>Complete genome sequence of Corynebacterium casei LMG S-19264T (=DSM 44701T), isolated from a smear-ripened cheese.</title>
        <authorList>
            <consortium name="US DOE Joint Genome Institute (JGI-PGF)"/>
            <person name="Walter F."/>
            <person name="Albersmeier A."/>
            <person name="Kalinowski J."/>
            <person name="Ruckert C."/>
        </authorList>
    </citation>
    <scope>NUCLEOTIDE SEQUENCE</scope>
    <source>
        <strain evidence="6">VKM B-2935</strain>
    </source>
</reference>
<comment type="caution">
    <text evidence="6">The sequence shown here is derived from an EMBL/GenBank/DDBJ whole genome shotgun (WGS) entry which is preliminary data.</text>
</comment>
<evidence type="ECO:0000256" key="2">
    <source>
        <dbReference type="ARBA" id="ARBA00022801"/>
    </source>
</evidence>
<dbReference type="InterPro" id="IPR026575">
    <property type="entry name" value="GpdQ/CpdA-like"/>
</dbReference>
<keyword evidence="7" id="KW-1185">Reference proteome</keyword>
<keyword evidence="2" id="KW-0378">Hydrolase</keyword>
<dbReference type="SUPFAM" id="SSF56300">
    <property type="entry name" value="Metallo-dependent phosphatases"/>
    <property type="match status" value="1"/>
</dbReference>
<dbReference type="Pfam" id="PF00149">
    <property type="entry name" value="Metallophos"/>
    <property type="match status" value="1"/>
</dbReference>
<evidence type="ECO:0000259" key="5">
    <source>
        <dbReference type="Pfam" id="PF00149"/>
    </source>
</evidence>
<keyword evidence="1" id="KW-0479">Metal-binding</keyword>
<name>A0A9W6K8C2_9PSED</name>
<feature type="domain" description="Calcineurin-like phosphoesterase" evidence="5">
    <location>
        <begin position="1"/>
        <end position="197"/>
    </location>
</feature>
<protein>
    <submittedName>
        <fullName evidence="6">3',5'-cyclic adenosine monophosphate phosphodiesterase CpdA</fullName>
    </submittedName>
</protein>
<sequence>MLIAHLSDPHICPEGELYQGLVDSNAMFLAAVAQVAALDPPADVVIITGDLIDDGTPASYAHAKKLLAGIIQPLLLIPGNHDEREAFREAFAELGYLPASGPLHFVAEQYGPLRIVALDITIPGLHHGDFDDPAAAWLEHTLAAEPQRPTLVMLHQPPFASGIPYIDLYACHNGPRLAHVLQRHPQVERVVCGHIHRFMQLRFGGTLLCTAPSTTTAIALRLRADAQEASYIEPPALLLHHWQEDVGLITHWLPIGVFEGPLPFA</sequence>
<dbReference type="InterPro" id="IPR042281">
    <property type="entry name" value="GpdQ_beta-strand"/>
</dbReference>
<evidence type="ECO:0000256" key="1">
    <source>
        <dbReference type="ARBA" id="ARBA00022723"/>
    </source>
</evidence>
<dbReference type="InterPro" id="IPR029052">
    <property type="entry name" value="Metallo-depent_PP-like"/>
</dbReference>
<dbReference type="EMBL" id="BSFN01000006">
    <property type="protein sequence ID" value="GLK89344.1"/>
    <property type="molecule type" value="Genomic_DNA"/>
</dbReference>
<gene>
    <name evidence="6" type="primary">cpdA_1</name>
    <name evidence="6" type="ORF">GCM10017655_24060</name>
</gene>
<dbReference type="RefSeq" id="WP_271195547.1">
    <property type="nucleotide sequence ID" value="NZ_BSFN01000006.1"/>
</dbReference>
<accession>A0A9W6K8C2</accession>
<dbReference type="PANTHER" id="PTHR42988">
    <property type="entry name" value="PHOSPHOHYDROLASE"/>
    <property type="match status" value="1"/>
</dbReference>
<reference evidence="6" key="2">
    <citation type="submission" date="2023-01" db="EMBL/GenBank/DDBJ databases">
        <authorList>
            <person name="Sun Q."/>
            <person name="Evtushenko L."/>
        </authorList>
    </citation>
    <scope>NUCLEOTIDE SEQUENCE</scope>
    <source>
        <strain evidence="6">VKM B-2935</strain>
    </source>
</reference>
<organism evidence="6 7">
    <name type="scientific">Pseudomonas turukhanskensis</name>
    <dbReference type="NCBI Taxonomy" id="1806536"/>
    <lineage>
        <taxon>Bacteria</taxon>
        <taxon>Pseudomonadati</taxon>
        <taxon>Pseudomonadota</taxon>
        <taxon>Gammaproteobacteria</taxon>
        <taxon>Pseudomonadales</taxon>
        <taxon>Pseudomonadaceae</taxon>
        <taxon>Pseudomonas</taxon>
    </lineage>
</organism>
<comment type="similarity">
    <text evidence="4">Belongs to the cyclic nucleotide phosphodiesterase class-III family.</text>
</comment>
<evidence type="ECO:0000256" key="4">
    <source>
        <dbReference type="ARBA" id="ARBA00025742"/>
    </source>
</evidence>
<evidence type="ECO:0000313" key="6">
    <source>
        <dbReference type="EMBL" id="GLK89344.1"/>
    </source>
</evidence>
<dbReference type="InterPro" id="IPR050884">
    <property type="entry name" value="CNP_phosphodiesterase-III"/>
</dbReference>
<dbReference type="GO" id="GO:0004112">
    <property type="term" value="F:cyclic-nucleotide phosphodiesterase activity"/>
    <property type="evidence" value="ECO:0007669"/>
    <property type="project" value="InterPro"/>
</dbReference>
<dbReference type="InterPro" id="IPR004843">
    <property type="entry name" value="Calcineurin-like_PHP"/>
</dbReference>
<dbReference type="Proteomes" id="UP001143328">
    <property type="component" value="Unassembled WGS sequence"/>
</dbReference>
<dbReference type="Gene3D" id="3.30.750.180">
    <property type="entry name" value="GpdQ, beta-strand dimerisation domain"/>
    <property type="match status" value="1"/>
</dbReference>
<keyword evidence="3" id="KW-0408">Iron</keyword>
<dbReference type="AlphaFoldDB" id="A0A9W6K8C2"/>
<proteinExistence type="inferred from homology"/>
<evidence type="ECO:0000313" key="7">
    <source>
        <dbReference type="Proteomes" id="UP001143328"/>
    </source>
</evidence>